<keyword evidence="3" id="KW-1185">Reference proteome</keyword>
<feature type="transmembrane region" description="Helical" evidence="1">
    <location>
        <begin position="6"/>
        <end position="24"/>
    </location>
</feature>
<keyword evidence="1" id="KW-0472">Membrane</keyword>
<name>A0ABX2I2G3_BLAHA</name>
<proteinExistence type="predicted"/>
<accession>A0ABX2I2G3</accession>
<evidence type="ECO:0000313" key="3">
    <source>
        <dbReference type="Proteomes" id="UP000822142"/>
    </source>
</evidence>
<organism evidence="2 3">
    <name type="scientific">Blautia hansenii</name>
    <name type="common">Ruminococcus hansenii</name>
    <dbReference type="NCBI Taxonomy" id="1322"/>
    <lineage>
        <taxon>Bacteria</taxon>
        <taxon>Bacillati</taxon>
        <taxon>Bacillota</taxon>
        <taxon>Clostridia</taxon>
        <taxon>Lachnospirales</taxon>
        <taxon>Lachnospiraceae</taxon>
        <taxon>Blautia</taxon>
    </lineage>
</organism>
<evidence type="ECO:0000313" key="2">
    <source>
        <dbReference type="EMBL" id="NSJ84631.1"/>
    </source>
</evidence>
<feature type="transmembrane region" description="Helical" evidence="1">
    <location>
        <begin position="36"/>
        <end position="60"/>
    </location>
</feature>
<evidence type="ECO:0008006" key="4">
    <source>
        <dbReference type="Google" id="ProtNLM"/>
    </source>
</evidence>
<evidence type="ECO:0000256" key="1">
    <source>
        <dbReference type="SAM" id="Phobius"/>
    </source>
</evidence>
<sequence length="61" mass="6582">MKRTCISVYLVLMIGGAVFSLVGYTKGKVRTVYMQICMVINMIYGIAGIALAGLMLYTALG</sequence>
<keyword evidence="1" id="KW-1133">Transmembrane helix</keyword>
<dbReference type="Proteomes" id="UP000822142">
    <property type="component" value="Unassembled WGS sequence"/>
</dbReference>
<dbReference type="RefSeq" id="WP_173747113.1">
    <property type="nucleotide sequence ID" value="NZ_JAAITA010000001.1"/>
</dbReference>
<gene>
    <name evidence="2" type="ORF">G5A70_00190</name>
</gene>
<keyword evidence="1" id="KW-0812">Transmembrane</keyword>
<dbReference type="EMBL" id="JAAITA010000001">
    <property type="protein sequence ID" value="NSJ84631.1"/>
    <property type="molecule type" value="Genomic_DNA"/>
</dbReference>
<protein>
    <recommendedName>
        <fullName evidence="4">TMhelix containing protein</fullName>
    </recommendedName>
</protein>
<comment type="caution">
    <text evidence="2">The sequence shown here is derived from an EMBL/GenBank/DDBJ whole genome shotgun (WGS) entry which is preliminary data.</text>
</comment>
<reference evidence="2 3" key="1">
    <citation type="journal article" date="2020" name="Cell Host Microbe">
        <title>Functional and Genomic Variation between Human-Derived Isolates of Lachnospiraceae Reveals Inter- and Intra-Species Diversity.</title>
        <authorList>
            <person name="Sorbara M.T."/>
            <person name="Littmann E.R."/>
            <person name="Fontana E."/>
            <person name="Moody T.U."/>
            <person name="Kohout C.E."/>
            <person name="Gjonbalaj M."/>
            <person name="Eaton V."/>
            <person name="Seok R."/>
            <person name="Leiner I.M."/>
            <person name="Pamer E.G."/>
        </authorList>
    </citation>
    <scope>NUCLEOTIDE SEQUENCE [LARGE SCALE GENOMIC DNA]</scope>
    <source>
        <strain evidence="2 3">MSK.15.26</strain>
    </source>
</reference>